<dbReference type="GO" id="GO:0009307">
    <property type="term" value="P:DNA restriction-modification system"/>
    <property type="evidence" value="ECO:0007669"/>
    <property type="project" value="UniProtKB-KW"/>
</dbReference>
<comment type="similarity">
    <text evidence="5 6">Belongs to the class I-like SAM-binding methyltransferase superfamily. C5-methyltransferase family.</text>
</comment>
<dbReference type="KEGG" id="ctae:BGI42_14890"/>
<keyword evidence="8" id="KW-0614">Plasmid</keyword>
<geneLocation type="plasmid" evidence="9">
    <name>pct2</name>
</geneLocation>
<dbReference type="GO" id="GO:0003886">
    <property type="term" value="F:DNA (cytosine-5-)-methyltransferase activity"/>
    <property type="evidence" value="ECO:0007669"/>
    <property type="project" value="UniProtKB-EC"/>
</dbReference>
<dbReference type="REBASE" id="161964">
    <property type="entry name" value="M.Cta1kORF14890P"/>
</dbReference>
<evidence type="ECO:0000256" key="7">
    <source>
        <dbReference type="RuleBase" id="RU000417"/>
    </source>
</evidence>
<organism evidence="8 9">
    <name type="scientific">Clostridium taeniosporum</name>
    <dbReference type="NCBI Taxonomy" id="394958"/>
    <lineage>
        <taxon>Bacteria</taxon>
        <taxon>Bacillati</taxon>
        <taxon>Bacillota</taxon>
        <taxon>Clostridia</taxon>
        <taxon>Eubacteriales</taxon>
        <taxon>Clostridiaceae</taxon>
        <taxon>Clostridium</taxon>
    </lineage>
</organism>
<dbReference type="CDD" id="cd00315">
    <property type="entry name" value="Cyt_C5_DNA_methylase"/>
    <property type="match status" value="1"/>
</dbReference>
<keyword evidence="1 5" id="KW-0489">Methyltransferase</keyword>
<evidence type="ECO:0000256" key="6">
    <source>
        <dbReference type="RuleBase" id="RU000416"/>
    </source>
</evidence>
<comment type="catalytic activity">
    <reaction evidence="7">
        <text>a 2'-deoxycytidine in DNA + S-adenosyl-L-methionine = a 5-methyl-2'-deoxycytidine in DNA + S-adenosyl-L-homocysteine + H(+)</text>
        <dbReference type="Rhea" id="RHEA:13681"/>
        <dbReference type="Rhea" id="RHEA-COMP:11369"/>
        <dbReference type="Rhea" id="RHEA-COMP:11370"/>
        <dbReference type="ChEBI" id="CHEBI:15378"/>
        <dbReference type="ChEBI" id="CHEBI:57856"/>
        <dbReference type="ChEBI" id="CHEBI:59789"/>
        <dbReference type="ChEBI" id="CHEBI:85452"/>
        <dbReference type="ChEBI" id="CHEBI:85454"/>
        <dbReference type="EC" id="2.1.1.37"/>
    </reaction>
</comment>
<gene>
    <name evidence="8" type="ORF">BGI42_14890</name>
</gene>
<dbReference type="NCBIfam" id="TIGR00675">
    <property type="entry name" value="dcm"/>
    <property type="match status" value="1"/>
</dbReference>
<dbReference type="PANTHER" id="PTHR46098:SF1">
    <property type="entry name" value="TRNA (CYTOSINE(38)-C(5))-METHYLTRANSFERASE"/>
    <property type="match status" value="1"/>
</dbReference>
<name>A0A1D7XNZ2_9CLOT</name>
<evidence type="ECO:0000256" key="1">
    <source>
        <dbReference type="ARBA" id="ARBA00022603"/>
    </source>
</evidence>
<accession>A0A1D7XNZ2</accession>
<dbReference type="EMBL" id="CP017255">
    <property type="protein sequence ID" value="AOR25053.2"/>
    <property type="molecule type" value="Genomic_DNA"/>
</dbReference>
<dbReference type="PROSITE" id="PS00094">
    <property type="entry name" value="C5_MTASE_1"/>
    <property type="match status" value="1"/>
</dbReference>
<evidence type="ECO:0000313" key="8">
    <source>
        <dbReference type="EMBL" id="AOR25053.2"/>
    </source>
</evidence>
<dbReference type="Pfam" id="PF00145">
    <property type="entry name" value="DNA_methylase"/>
    <property type="match status" value="1"/>
</dbReference>
<dbReference type="InterPro" id="IPR050750">
    <property type="entry name" value="C5-MTase"/>
</dbReference>
<reference evidence="9" key="1">
    <citation type="submission" date="2016-09" db="EMBL/GenBank/DDBJ databases">
        <title>Genomics of Clostridium taeniosporum, an organism which forms endospores with ribbon-like appendages.</title>
        <authorList>
            <person name="Walker J.R."/>
        </authorList>
    </citation>
    <scope>NUCLEOTIDE SEQUENCE [LARGE SCALE GENOMIC DNA]</scope>
    <source>
        <strain evidence="9">1/k</strain>
        <plasmid evidence="9">Plasmid pct2</plasmid>
    </source>
</reference>
<dbReference type="PANTHER" id="PTHR46098">
    <property type="entry name" value="TRNA (CYTOSINE(38)-C(5))-METHYLTRANSFERASE"/>
    <property type="match status" value="1"/>
</dbReference>
<evidence type="ECO:0000256" key="5">
    <source>
        <dbReference type="PROSITE-ProRule" id="PRU01016"/>
    </source>
</evidence>
<dbReference type="Gene3D" id="3.40.50.150">
    <property type="entry name" value="Vaccinia Virus protein VP39"/>
    <property type="match status" value="1"/>
</dbReference>
<dbReference type="EC" id="2.1.1.37" evidence="7"/>
<evidence type="ECO:0000313" key="9">
    <source>
        <dbReference type="Proteomes" id="UP000094652"/>
    </source>
</evidence>
<dbReference type="Gene3D" id="3.90.120.10">
    <property type="entry name" value="DNA Methylase, subunit A, domain 2"/>
    <property type="match status" value="1"/>
</dbReference>
<dbReference type="PRINTS" id="PR00105">
    <property type="entry name" value="C5METTRFRASE"/>
</dbReference>
<feature type="active site" evidence="5">
    <location>
        <position position="70"/>
    </location>
</feature>
<evidence type="ECO:0000256" key="4">
    <source>
        <dbReference type="ARBA" id="ARBA00022747"/>
    </source>
</evidence>
<dbReference type="InterPro" id="IPR029063">
    <property type="entry name" value="SAM-dependent_MTases_sf"/>
</dbReference>
<protein>
    <recommendedName>
        <fullName evidence="7">Cytosine-specific methyltransferase</fullName>
        <ecNumber evidence="7">2.1.1.37</ecNumber>
    </recommendedName>
</protein>
<dbReference type="OrthoDB" id="9813719at2"/>
<keyword evidence="9" id="KW-1185">Reference proteome</keyword>
<evidence type="ECO:0000256" key="2">
    <source>
        <dbReference type="ARBA" id="ARBA00022679"/>
    </source>
</evidence>
<dbReference type="InterPro" id="IPR001525">
    <property type="entry name" value="C5_MeTfrase"/>
</dbReference>
<dbReference type="Proteomes" id="UP000094652">
    <property type="component" value="Plasmid pCt2"/>
</dbReference>
<dbReference type="AlphaFoldDB" id="A0A1D7XNZ2"/>
<keyword evidence="4" id="KW-0680">Restriction system</keyword>
<evidence type="ECO:0000256" key="3">
    <source>
        <dbReference type="ARBA" id="ARBA00022691"/>
    </source>
</evidence>
<dbReference type="PROSITE" id="PS00095">
    <property type="entry name" value="C5_MTASE_2"/>
    <property type="match status" value="1"/>
</dbReference>
<dbReference type="GO" id="GO:0032259">
    <property type="term" value="P:methylation"/>
    <property type="evidence" value="ECO:0007669"/>
    <property type="project" value="UniProtKB-KW"/>
</dbReference>
<keyword evidence="3 5" id="KW-0949">S-adenosyl-L-methionine</keyword>
<dbReference type="InterPro" id="IPR018117">
    <property type="entry name" value="C5_DNA_meth_AS"/>
</dbReference>
<dbReference type="InterPro" id="IPR031303">
    <property type="entry name" value="C5_meth_CS"/>
</dbReference>
<dbReference type="SUPFAM" id="SSF53335">
    <property type="entry name" value="S-adenosyl-L-methionine-dependent methyltransferases"/>
    <property type="match status" value="1"/>
</dbReference>
<keyword evidence="2 5" id="KW-0808">Transferase</keyword>
<proteinExistence type="inferred from homology"/>
<sequence>MKFIDLFAGLGGFRIALENNGGKCVFSSEIDKYARETYKNNFGEEPSGDIIQIKSEEIPNHDILCAGFPCQPFSIAGKRLGFEDARGTLFFEVARILKDKRPKAFILENVAGIVSHDEGKTLNTIISILGELEYSVVWKVLNAKDYGIPQNRNRWYCVGVDKRIFSNFSEKDIFPAKTKLATFISDFIEKNVNSSYNVSEIAKKNMEIHITAFLEKGKCKENQPIIANNIRPSKVSFSATGISPCLTAKMGTGGNNVPVIYTLGRKLTEKECLRIMSFPEDYKIKANYSQTYKQLGNSVVVKLIEQIAKNLIVFLKSR</sequence>
<dbReference type="PROSITE" id="PS51679">
    <property type="entry name" value="SAM_MT_C5"/>
    <property type="match status" value="1"/>
</dbReference>